<dbReference type="STRING" id="7375.A0A0L0CB35"/>
<dbReference type="GO" id="GO:0005634">
    <property type="term" value="C:nucleus"/>
    <property type="evidence" value="ECO:0007669"/>
    <property type="project" value="TreeGrafter"/>
</dbReference>
<dbReference type="OMA" id="WFPCFRE"/>
<dbReference type="Gene3D" id="1.20.1700.10">
    <property type="entry name" value="AF1104-like"/>
    <property type="match status" value="1"/>
</dbReference>
<evidence type="ECO:0000256" key="10">
    <source>
        <dbReference type="ARBA" id="ARBA00029347"/>
    </source>
</evidence>
<dbReference type="InterPro" id="IPR035073">
    <property type="entry name" value="At2g17340_3_helix_bundle"/>
</dbReference>
<evidence type="ECO:0000256" key="6">
    <source>
        <dbReference type="ARBA" id="ARBA00022723"/>
    </source>
</evidence>
<dbReference type="GO" id="GO:0046872">
    <property type="term" value="F:metal ion binding"/>
    <property type="evidence" value="ECO:0007669"/>
    <property type="project" value="UniProtKB-KW"/>
</dbReference>
<evidence type="ECO:0000256" key="2">
    <source>
        <dbReference type="ARBA" id="ARBA00001967"/>
    </source>
</evidence>
<accession>A0A0L0CB35</accession>
<dbReference type="InterPro" id="IPR016949">
    <property type="entry name" value="At2g17340"/>
</dbReference>
<dbReference type="EMBL" id="JRES01000753">
    <property type="protein sequence ID" value="KNC28684.1"/>
    <property type="molecule type" value="Genomic_DNA"/>
</dbReference>
<comment type="subunit">
    <text evidence="3">Homodimer. Interacts with PKM.</text>
</comment>
<evidence type="ECO:0000256" key="13">
    <source>
        <dbReference type="SAM" id="Phobius"/>
    </source>
</evidence>
<dbReference type="OrthoDB" id="498611at2759"/>
<keyword evidence="13" id="KW-0472">Membrane</keyword>
<dbReference type="GO" id="GO:0005524">
    <property type="term" value="F:ATP binding"/>
    <property type="evidence" value="ECO:0007669"/>
    <property type="project" value="InterPro"/>
</dbReference>
<keyword evidence="8" id="KW-0944">Nitration</keyword>
<dbReference type="Gene3D" id="3.40.50.10880">
    <property type="entry name" value="Uncharacterised protein PF01937, DUF89, domain 3"/>
    <property type="match status" value="1"/>
</dbReference>
<keyword evidence="16" id="KW-1185">Reference proteome</keyword>
<evidence type="ECO:0000259" key="14">
    <source>
        <dbReference type="Pfam" id="PF01937"/>
    </source>
</evidence>
<keyword evidence="13" id="KW-0812">Transmembrane</keyword>
<evidence type="ECO:0000256" key="3">
    <source>
        <dbReference type="ARBA" id="ARBA00011388"/>
    </source>
</evidence>
<keyword evidence="7" id="KW-0378">Hydrolase</keyword>
<dbReference type="Proteomes" id="UP000037069">
    <property type="component" value="Unassembled WGS sequence"/>
</dbReference>
<dbReference type="InterPro" id="IPR036075">
    <property type="entry name" value="ARMT-1-like_metal-bd_sf"/>
</dbReference>
<evidence type="ECO:0000256" key="1">
    <source>
        <dbReference type="ARBA" id="ARBA00001936"/>
    </source>
</evidence>
<dbReference type="PANTHER" id="PTHR12280:SF35">
    <property type="entry name" value="4'-PHOSPHOPANTETHEINE PHOSPHATASE"/>
    <property type="match status" value="1"/>
</dbReference>
<keyword evidence="5" id="KW-0533">Nickel</keyword>
<dbReference type="AlphaFoldDB" id="A0A0L0CB35"/>
<feature type="domain" description="Damage-control phosphatase ARMT1-like metal-binding" evidence="14">
    <location>
        <begin position="76"/>
        <end position="387"/>
    </location>
</feature>
<evidence type="ECO:0000256" key="4">
    <source>
        <dbReference type="ARBA" id="ARBA00019490"/>
    </source>
</evidence>
<dbReference type="InterPro" id="IPR002791">
    <property type="entry name" value="ARMT1-like_metal-bd"/>
</dbReference>
<dbReference type="PANTHER" id="PTHR12280">
    <property type="entry name" value="PANTOTHENATE KINASE"/>
    <property type="match status" value="1"/>
</dbReference>
<keyword evidence="13" id="KW-1133">Transmembrane helix</keyword>
<evidence type="ECO:0000256" key="9">
    <source>
        <dbReference type="ARBA" id="ARBA00023211"/>
    </source>
</evidence>
<sequence>RKNLNKIIAQDKIIKFVYFFTFFTLFDLLPGKPNYRMCEWHCNALVKDANTYQPDTLDLNKDEEAANYWFPCFHDMIEKFARQAAQSQRETDDSADARAEQFKQTYIKKLEEYRSATKENAASNRVLGIRELLELNDKQLRLYGFEDPWLQQKKSENEVALPLFAERIKEIDAMENSTQRWLELVRGVLAGNMFDWGAQAVANIIQKDKSFGLHAALERIQKRPWLMDDLDKWLQRLQGSRHKCAAIFVDNSGVDVILGILPFARELLKRGTKVILCANTDPSLNDVTSSELNTILDSCNCQCAVMKEARLNGKLVVFGNGQHGPCLDMRTLPQDLCEALQKNETDLLVIEGMGRALHTNLYAQFNCETLKLAVVKNKWLAQRLGGDTFSVICKYEPLS</sequence>
<dbReference type="SUPFAM" id="SSF111321">
    <property type="entry name" value="AF1104-like"/>
    <property type="match status" value="1"/>
</dbReference>
<evidence type="ECO:0000313" key="15">
    <source>
        <dbReference type="EMBL" id="KNC28684.1"/>
    </source>
</evidence>
<dbReference type="Pfam" id="PF01937">
    <property type="entry name" value="ARMT1-like_dom"/>
    <property type="match status" value="1"/>
</dbReference>
<name>A0A0L0CB35_LUCCU</name>
<comment type="function">
    <text evidence="12">Phosphatase which shows a preference for 4'-phosphopantetheine and its oxidatively damaged forms (sulfonate or S-sulfonate), providing strong indirect evidence that the phosphatase activity pre-empts damage in the coenzyme A (CoA) pathway. Hydrolyzing excess 4'-phosphopantetheine could constitute a directed overflow mechanism to prevent its oxidation to the S-sulfonate, sulfonate, or other forms. Hydrolyzing 4'-phosphopantetheine sulfonate or S-sulfonate would forestall their conversion to inactive forms of CoA and acyl carrier protein. May play a role in the physiological regulation of CoA intracellular levels.</text>
</comment>
<dbReference type="GO" id="GO:0016787">
    <property type="term" value="F:hydrolase activity"/>
    <property type="evidence" value="ECO:0007669"/>
    <property type="project" value="UniProtKB-KW"/>
</dbReference>
<comment type="catalytic activity">
    <reaction evidence="10">
        <text>(R)-4'-phospho-S-sulfopantetheine + H2O = (R)-S-sulfopantetheine + phosphate</text>
        <dbReference type="Rhea" id="RHEA:68340"/>
        <dbReference type="ChEBI" id="CHEBI:15377"/>
        <dbReference type="ChEBI" id="CHEBI:43474"/>
        <dbReference type="ChEBI" id="CHEBI:177302"/>
        <dbReference type="ChEBI" id="CHEBI:177303"/>
    </reaction>
    <physiologicalReaction direction="left-to-right" evidence="10">
        <dbReference type="Rhea" id="RHEA:68341"/>
    </physiologicalReaction>
</comment>
<evidence type="ECO:0000256" key="7">
    <source>
        <dbReference type="ARBA" id="ARBA00022801"/>
    </source>
</evidence>
<organism evidence="15 16">
    <name type="scientific">Lucilia cuprina</name>
    <name type="common">Green bottle fly</name>
    <name type="synonym">Australian sheep blowfly</name>
    <dbReference type="NCBI Taxonomy" id="7375"/>
    <lineage>
        <taxon>Eukaryota</taxon>
        <taxon>Metazoa</taxon>
        <taxon>Ecdysozoa</taxon>
        <taxon>Arthropoda</taxon>
        <taxon>Hexapoda</taxon>
        <taxon>Insecta</taxon>
        <taxon>Pterygota</taxon>
        <taxon>Neoptera</taxon>
        <taxon>Endopterygota</taxon>
        <taxon>Diptera</taxon>
        <taxon>Brachycera</taxon>
        <taxon>Muscomorpha</taxon>
        <taxon>Oestroidea</taxon>
        <taxon>Calliphoridae</taxon>
        <taxon>Luciliinae</taxon>
        <taxon>Lucilia</taxon>
    </lineage>
</organism>
<evidence type="ECO:0000256" key="5">
    <source>
        <dbReference type="ARBA" id="ARBA00022596"/>
    </source>
</evidence>
<dbReference type="GO" id="GO:0005829">
    <property type="term" value="C:cytosol"/>
    <property type="evidence" value="ECO:0007669"/>
    <property type="project" value="TreeGrafter"/>
</dbReference>
<evidence type="ECO:0000256" key="8">
    <source>
        <dbReference type="ARBA" id="ARBA00023074"/>
    </source>
</evidence>
<protein>
    <recommendedName>
        <fullName evidence="4">4'-phosphopantetheine phosphatase</fullName>
    </recommendedName>
    <alternativeName>
        <fullName evidence="11">Inactive pantothenic acid kinase 4</fullName>
    </alternativeName>
</protein>
<dbReference type="PIRSF" id="PIRSF030210">
    <property type="entry name" value="UCP030210"/>
    <property type="match status" value="1"/>
</dbReference>
<reference evidence="15 16" key="1">
    <citation type="journal article" date="2015" name="Nat. Commun.">
        <title>Lucilia cuprina genome unlocks parasitic fly biology to underpin future interventions.</title>
        <authorList>
            <person name="Anstead C.A."/>
            <person name="Korhonen P.K."/>
            <person name="Young N.D."/>
            <person name="Hall R.S."/>
            <person name="Jex A.R."/>
            <person name="Murali S.C."/>
            <person name="Hughes D.S."/>
            <person name="Lee S.F."/>
            <person name="Perry T."/>
            <person name="Stroehlein A.J."/>
            <person name="Ansell B.R."/>
            <person name="Breugelmans B."/>
            <person name="Hofmann A."/>
            <person name="Qu J."/>
            <person name="Dugan S."/>
            <person name="Lee S.L."/>
            <person name="Chao H."/>
            <person name="Dinh H."/>
            <person name="Han Y."/>
            <person name="Doddapaneni H.V."/>
            <person name="Worley K.C."/>
            <person name="Muzny D.M."/>
            <person name="Ioannidis P."/>
            <person name="Waterhouse R.M."/>
            <person name="Zdobnov E.M."/>
            <person name="James P.J."/>
            <person name="Bagnall N.H."/>
            <person name="Kotze A.C."/>
            <person name="Gibbs R.A."/>
            <person name="Richards S."/>
            <person name="Batterham P."/>
            <person name="Gasser R.B."/>
        </authorList>
    </citation>
    <scope>NUCLEOTIDE SEQUENCE [LARGE SCALE GENOMIC DNA]</scope>
    <source>
        <strain evidence="15 16">LS</strain>
        <tissue evidence="15">Full body</tissue>
    </source>
</reference>
<gene>
    <name evidence="15" type="ORF">FF38_09450</name>
</gene>
<evidence type="ECO:0000256" key="12">
    <source>
        <dbReference type="ARBA" id="ARBA00046055"/>
    </source>
</evidence>
<dbReference type="GO" id="GO:0004594">
    <property type="term" value="F:pantothenate kinase activity"/>
    <property type="evidence" value="ECO:0007669"/>
    <property type="project" value="TreeGrafter"/>
</dbReference>
<proteinExistence type="predicted"/>
<comment type="cofactor">
    <cofactor evidence="1">
        <name>Mn(2+)</name>
        <dbReference type="ChEBI" id="CHEBI:29035"/>
    </cofactor>
</comment>
<feature type="transmembrane region" description="Helical" evidence="13">
    <location>
        <begin position="12"/>
        <end position="29"/>
    </location>
</feature>
<keyword evidence="6" id="KW-0479">Metal-binding</keyword>
<feature type="non-terminal residue" evidence="15">
    <location>
        <position position="1"/>
    </location>
</feature>
<comment type="caution">
    <text evidence="15">The sequence shown here is derived from an EMBL/GenBank/DDBJ whole genome shotgun (WGS) entry which is preliminary data.</text>
</comment>
<comment type="cofactor">
    <cofactor evidence="2">
        <name>Ni(2+)</name>
        <dbReference type="ChEBI" id="CHEBI:49786"/>
    </cofactor>
</comment>
<evidence type="ECO:0000256" key="11">
    <source>
        <dbReference type="ARBA" id="ARBA00032948"/>
    </source>
</evidence>
<dbReference type="InterPro" id="IPR004567">
    <property type="entry name" value="Type_II_PanK"/>
</dbReference>
<dbReference type="GO" id="GO:0015937">
    <property type="term" value="P:coenzyme A biosynthetic process"/>
    <property type="evidence" value="ECO:0007669"/>
    <property type="project" value="InterPro"/>
</dbReference>
<keyword evidence="9" id="KW-0464">Manganese</keyword>
<dbReference type="FunFam" id="3.40.50.10880:FF:000001">
    <property type="entry name" value="Pantothenate kinase 4"/>
    <property type="match status" value="1"/>
</dbReference>
<evidence type="ECO:0000313" key="16">
    <source>
        <dbReference type="Proteomes" id="UP000037069"/>
    </source>
</evidence>